<gene>
    <name evidence="1" type="ORF">IOQ59_10520</name>
</gene>
<dbReference type="Proteomes" id="UP000640333">
    <property type="component" value="Unassembled WGS sequence"/>
</dbReference>
<dbReference type="EMBL" id="JADEYS010000009">
    <property type="protein sequence ID" value="MBE9397695.1"/>
    <property type="molecule type" value="Genomic_DNA"/>
</dbReference>
<dbReference type="AlphaFoldDB" id="A0A8J7FUR1"/>
<reference evidence="1" key="1">
    <citation type="submission" date="2020-10" db="EMBL/GenBank/DDBJ databases">
        <title>Bacterium isolated from coastal waters sediment.</title>
        <authorList>
            <person name="Chen R.-J."/>
            <person name="Lu D.-C."/>
            <person name="Zhu K.-L."/>
            <person name="Du Z.-J."/>
        </authorList>
    </citation>
    <scope>NUCLEOTIDE SEQUENCE</scope>
    <source>
        <strain evidence="1">N1Y112</strain>
    </source>
</reference>
<proteinExistence type="predicted"/>
<dbReference type="Pfam" id="PF11136">
    <property type="entry name" value="DUF2889"/>
    <property type="match status" value="1"/>
</dbReference>
<comment type="caution">
    <text evidence="1">The sequence shown here is derived from an EMBL/GenBank/DDBJ whole genome shotgun (WGS) entry which is preliminary data.</text>
</comment>
<evidence type="ECO:0000313" key="2">
    <source>
        <dbReference type="Proteomes" id="UP000640333"/>
    </source>
</evidence>
<keyword evidence="2" id="KW-1185">Reference proteome</keyword>
<accession>A0A8J7FUR1</accession>
<evidence type="ECO:0000313" key="1">
    <source>
        <dbReference type="EMBL" id="MBE9397695.1"/>
    </source>
</evidence>
<organism evidence="1 2">
    <name type="scientific">Pontibacterium sinense</name>
    <dbReference type="NCBI Taxonomy" id="2781979"/>
    <lineage>
        <taxon>Bacteria</taxon>
        <taxon>Pseudomonadati</taxon>
        <taxon>Pseudomonadota</taxon>
        <taxon>Gammaproteobacteria</taxon>
        <taxon>Oceanospirillales</taxon>
        <taxon>Oceanospirillaceae</taxon>
        <taxon>Pontibacterium</taxon>
    </lineage>
</organism>
<sequence length="208" mass="23160">MPLPTPANRVQQHTRRVICEGYKREDGLWDIEGHLLDTKNFAIELKDRDDGILAAGEPVHNMSIRLTIDLDLNILDVAASMDATPFRGCPSITSAYKQLIGTQIKPGFTKLTRDMFSGVHGCTHLLELLGPVATTAFQATHHEREALEGWSDGDQKPPMLDTCHTMDSKGAVVQTYWPHFYQPEEENQQRNTDAHIIATENIEAITGG</sequence>
<dbReference type="InterPro" id="IPR021312">
    <property type="entry name" value="DUF2889"/>
</dbReference>
<name>A0A8J7FUR1_9GAMM</name>
<protein>
    <submittedName>
        <fullName evidence="1">DUF2889 domain-containing protein</fullName>
    </submittedName>
</protein>